<dbReference type="InterPro" id="IPR023459">
    <property type="entry name" value="Tscrpt_elong_fac_GreA/B_fam"/>
</dbReference>
<keyword evidence="4" id="KW-1185">Reference proteome</keyword>
<evidence type="ECO:0000259" key="1">
    <source>
        <dbReference type="Pfam" id="PF01272"/>
    </source>
</evidence>
<dbReference type="Pfam" id="PF01272">
    <property type="entry name" value="GreA_GreB"/>
    <property type="match status" value="1"/>
</dbReference>
<dbReference type="InterPro" id="IPR001437">
    <property type="entry name" value="Tscrpt_elong_fac_GreA/B_C"/>
</dbReference>
<dbReference type="GO" id="GO:0006354">
    <property type="term" value="P:DNA-templated transcription elongation"/>
    <property type="evidence" value="ECO:0007669"/>
    <property type="project" value="TreeGrafter"/>
</dbReference>
<dbReference type="RefSeq" id="WP_093031710.1">
    <property type="nucleotide sequence ID" value="NZ_FNNZ01000009.1"/>
</dbReference>
<dbReference type="GO" id="GO:0032784">
    <property type="term" value="P:regulation of DNA-templated transcription elongation"/>
    <property type="evidence" value="ECO:0007669"/>
    <property type="project" value="InterPro"/>
</dbReference>
<dbReference type="SUPFAM" id="SSF54534">
    <property type="entry name" value="FKBP-like"/>
    <property type="match status" value="1"/>
</dbReference>
<feature type="domain" description="Regulator of nucleoside diphosphate kinase N-terminal" evidence="2">
    <location>
        <begin position="5"/>
        <end position="45"/>
    </location>
</feature>
<dbReference type="GO" id="GO:0003677">
    <property type="term" value="F:DNA binding"/>
    <property type="evidence" value="ECO:0007669"/>
    <property type="project" value="InterPro"/>
</dbReference>
<evidence type="ECO:0000313" key="4">
    <source>
        <dbReference type="Proteomes" id="UP000198816"/>
    </source>
</evidence>
<feature type="domain" description="Transcription elongation factor GreA/GreB C-terminal" evidence="1">
    <location>
        <begin position="52"/>
        <end position="127"/>
    </location>
</feature>
<dbReference type="Gene3D" id="3.10.50.30">
    <property type="entry name" value="Transcription elongation factor, GreA/GreB, C-terminal domain"/>
    <property type="match status" value="1"/>
</dbReference>
<reference evidence="4" key="1">
    <citation type="submission" date="2016-10" db="EMBL/GenBank/DDBJ databases">
        <authorList>
            <person name="Varghese N."/>
            <person name="Submissions S."/>
        </authorList>
    </citation>
    <scope>NUCLEOTIDE SEQUENCE [LARGE SCALE GENOMIC DNA]</scope>
    <source>
        <strain evidence="4">DSM 217</strain>
    </source>
</reference>
<dbReference type="NCBIfam" id="NF004396">
    <property type="entry name" value="PRK05753.1"/>
    <property type="match status" value="1"/>
</dbReference>
<keyword evidence="3" id="KW-0648">Protein biosynthesis</keyword>
<dbReference type="InterPro" id="IPR029462">
    <property type="entry name" value="Rnk_N"/>
</dbReference>
<dbReference type="STRING" id="1058.SAMN05421783_109122"/>
<dbReference type="GO" id="GO:0070063">
    <property type="term" value="F:RNA polymerase binding"/>
    <property type="evidence" value="ECO:0007669"/>
    <property type="project" value="InterPro"/>
</dbReference>
<dbReference type="EMBL" id="FNNZ01000009">
    <property type="protein sequence ID" value="SDW84031.1"/>
    <property type="molecule type" value="Genomic_DNA"/>
</dbReference>
<dbReference type="AlphaFoldDB" id="A0A1H2WTY1"/>
<organism evidence="3 4">
    <name type="scientific">Thiocapsa roseopersicina</name>
    <dbReference type="NCBI Taxonomy" id="1058"/>
    <lineage>
        <taxon>Bacteria</taxon>
        <taxon>Pseudomonadati</taxon>
        <taxon>Pseudomonadota</taxon>
        <taxon>Gammaproteobacteria</taxon>
        <taxon>Chromatiales</taxon>
        <taxon>Chromatiaceae</taxon>
        <taxon>Thiocapsa</taxon>
    </lineage>
</organism>
<dbReference type="Proteomes" id="UP000198816">
    <property type="component" value="Unassembled WGS sequence"/>
</dbReference>
<protein>
    <submittedName>
        <fullName evidence="3">GreA/GreB family elongation factor</fullName>
    </submittedName>
</protein>
<dbReference type="PANTHER" id="PTHR30437:SF5">
    <property type="entry name" value="REGULATOR OF NUCLEOSIDE DIPHOSPHATE KINASE"/>
    <property type="match status" value="1"/>
</dbReference>
<sequence>MSTRPNIILSTTDAERLERLLDSVDDAEFPGKADLEAELSRAIVVDAKDIPPKVVTMRSTVKFRIELSSEERCLTLVYPSDVDDSGRTISILAPVGSALLGLSEGDEIDWPKPGGGTLRVRIDEVTYQPERAGEYHR</sequence>
<dbReference type="FunFam" id="3.10.50.30:FF:000002">
    <property type="entry name" value="Regulator of nucleoside diphosphate kinase"/>
    <property type="match status" value="1"/>
</dbReference>
<proteinExistence type="predicted"/>
<dbReference type="PANTHER" id="PTHR30437">
    <property type="entry name" value="TRANSCRIPTION ELONGATION FACTOR GREA"/>
    <property type="match status" value="1"/>
</dbReference>
<dbReference type="Gene3D" id="1.10.286.20">
    <property type="match status" value="1"/>
</dbReference>
<dbReference type="InterPro" id="IPR036953">
    <property type="entry name" value="GreA/GreB_C_sf"/>
</dbReference>
<gene>
    <name evidence="3" type="ORF">SAMN05421783_109122</name>
</gene>
<evidence type="ECO:0000259" key="2">
    <source>
        <dbReference type="Pfam" id="PF14760"/>
    </source>
</evidence>
<name>A0A1H2WTY1_THIRO</name>
<dbReference type="GO" id="GO:0003746">
    <property type="term" value="F:translation elongation factor activity"/>
    <property type="evidence" value="ECO:0007669"/>
    <property type="project" value="UniProtKB-KW"/>
</dbReference>
<dbReference type="OrthoDB" id="192847at2"/>
<evidence type="ECO:0000313" key="3">
    <source>
        <dbReference type="EMBL" id="SDW84031.1"/>
    </source>
</evidence>
<dbReference type="Pfam" id="PF14760">
    <property type="entry name" value="Rnk_N"/>
    <property type="match status" value="1"/>
</dbReference>
<accession>A0A1H2WTY1</accession>
<keyword evidence="3" id="KW-0251">Elongation factor</keyword>